<dbReference type="CDD" id="cd06354">
    <property type="entry name" value="PBP1_PrnA-like"/>
    <property type="match status" value="1"/>
</dbReference>
<evidence type="ECO:0000313" key="10">
    <source>
        <dbReference type="EMBL" id="TQL34043.1"/>
    </source>
</evidence>
<dbReference type="PANTHER" id="PTHR34296:SF2">
    <property type="entry name" value="ABC TRANSPORTER GUANOSINE-BINDING PROTEIN NUPN"/>
    <property type="match status" value="1"/>
</dbReference>
<evidence type="ECO:0000256" key="5">
    <source>
        <dbReference type="ARBA" id="ARBA00023136"/>
    </source>
</evidence>
<dbReference type="InterPro" id="IPR003760">
    <property type="entry name" value="PnrA-like"/>
</dbReference>
<feature type="chain" id="PRO_5038625727" evidence="8">
    <location>
        <begin position="21"/>
        <end position="350"/>
    </location>
</feature>
<sequence length="350" mass="35661">MRRALSMTAAFTTLALGLTACGSSDSGDGAGASGDGAMKVGLAYDVGGRGDQSFNDSAARGLDQAKKELGVEGKESEASTGESESAREQRLQSLVDGGYTTIIAVGYAYAKSVGKMAKANPDVKFAIIDDASADSKGPNVAQITFAENEGSYLVGAAAALKSKSKQIGFVGGVQTPLIKKFEAGYKAGAQKIDPSIKVDTTYLTQPPDFSGFADSAKGKTAADGMYQKGADIVYQAAGGSGAGVFNAANAAGGASKGKWAIGVDSDQALTADPAVRPLILTSMVKNVNVGVFDFIKSVKDDSFKAGVRTFTLKDGGVSVATTGGHINDIKPQLDALQKQIVDGTIKVPAS</sequence>
<evidence type="ECO:0000256" key="1">
    <source>
        <dbReference type="ARBA" id="ARBA00004193"/>
    </source>
</evidence>
<comment type="caution">
    <text evidence="10">The sequence shown here is derived from an EMBL/GenBank/DDBJ whole genome shotgun (WGS) entry which is preliminary data.</text>
</comment>
<reference evidence="10 11" key="1">
    <citation type="submission" date="2019-06" db="EMBL/GenBank/DDBJ databases">
        <title>Sequencing the genomes of 1000 actinobacteria strains.</title>
        <authorList>
            <person name="Klenk H.-P."/>
        </authorList>
    </citation>
    <scope>NUCLEOTIDE SEQUENCE [LARGE SCALE GENOMIC DNA]</scope>
    <source>
        <strain evidence="10 11">DSM 24617</strain>
    </source>
</reference>
<comment type="similarity">
    <text evidence="2">Belongs to the BMP lipoprotein family.</text>
</comment>
<gene>
    <name evidence="10" type="ORF">FB554_2201</name>
</gene>
<comment type="subcellular location">
    <subcellularLocation>
        <location evidence="1">Cell membrane</location>
        <topology evidence="1">Lipid-anchor</topology>
    </subcellularLocation>
</comment>
<organism evidence="10 11">
    <name type="scientific">Barrientosiimonas humi</name>
    <dbReference type="NCBI Taxonomy" id="999931"/>
    <lineage>
        <taxon>Bacteria</taxon>
        <taxon>Bacillati</taxon>
        <taxon>Actinomycetota</taxon>
        <taxon>Actinomycetes</taxon>
        <taxon>Micrococcales</taxon>
        <taxon>Dermacoccaceae</taxon>
        <taxon>Barrientosiimonas</taxon>
    </lineage>
</organism>
<evidence type="ECO:0000256" key="4">
    <source>
        <dbReference type="ARBA" id="ARBA00022729"/>
    </source>
</evidence>
<keyword evidence="6" id="KW-0449">Lipoprotein</keyword>
<evidence type="ECO:0000256" key="2">
    <source>
        <dbReference type="ARBA" id="ARBA00008610"/>
    </source>
</evidence>
<evidence type="ECO:0000259" key="9">
    <source>
        <dbReference type="Pfam" id="PF02608"/>
    </source>
</evidence>
<evidence type="ECO:0000256" key="6">
    <source>
        <dbReference type="ARBA" id="ARBA00023288"/>
    </source>
</evidence>
<dbReference type="SUPFAM" id="SSF53822">
    <property type="entry name" value="Periplasmic binding protein-like I"/>
    <property type="match status" value="1"/>
</dbReference>
<protein>
    <submittedName>
        <fullName evidence="10">Basic membrane protein A</fullName>
    </submittedName>
</protein>
<dbReference type="PROSITE" id="PS51257">
    <property type="entry name" value="PROKAR_LIPOPROTEIN"/>
    <property type="match status" value="1"/>
</dbReference>
<evidence type="ECO:0000256" key="3">
    <source>
        <dbReference type="ARBA" id="ARBA00022475"/>
    </source>
</evidence>
<evidence type="ECO:0000256" key="7">
    <source>
        <dbReference type="SAM" id="MobiDB-lite"/>
    </source>
</evidence>
<evidence type="ECO:0000256" key="8">
    <source>
        <dbReference type="SAM" id="SignalP"/>
    </source>
</evidence>
<dbReference type="InterPro" id="IPR028082">
    <property type="entry name" value="Peripla_BP_I"/>
</dbReference>
<feature type="signal peptide" evidence="8">
    <location>
        <begin position="1"/>
        <end position="20"/>
    </location>
</feature>
<dbReference type="GO" id="GO:0005886">
    <property type="term" value="C:plasma membrane"/>
    <property type="evidence" value="ECO:0007669"/>
    <property type="project" value="UniProtKB-SubCell"/>
</dbReference>
<dbReference type="EMBL" id="VFOK01000001">
    <property type="protein sequence ID" value="TQL34043.1"/>
    <property type="molecule type" value="Genomic_DNA"/>
</dbReference>
<dbReference type="Proteomes" id="UP000318336">
    <property type="component" value="Unassembled WGS sequence"/>
</dbReference>
<dbReference type="Gene3D" id="3.40.50.2300">
    <property type="match status" value="2"/>
</dbReference>
<keyword evidence="4 8" id="KW-0732">Signal</keyword>
<accession>A0A542XDY6</accession>
<feature type="compositionally biased region" description="Basic and acidic residues" evidence="7">
    <location>
        <begin position="66"/>
        <end position="77"/>
    </location>
</feature>
<feature type="region of interest" description="Disordered" evidence="7">
    <location>
        <begin position="66"/>
        <end position="89"/>
    </location>
</feature>
<name>A0A542XDY6_9MICO</name>
<dbReference type="AlphaFoldDB" id="A0A542XDY6"/>
<proteinExistence type="inferred from homology"/>
<keyword evidence="11" id="KW-1185">Reference proteome</keyword>
<feature type="domain" description="ABC transporter substrate-binding protein PnrA-like" evidence="9">
    <location>
        <begin position="44"/>
        <end position="349"/>
    </location>
</feature>
<dbReference type="PANTHER" id="PTHR34296">
    <property type="entry name" value="TRANSCRIPTIONAL ACTIVATOR PROTEIN MED"/>
    <property type="match status" value="1"/>
</dbReference>
<dbReference type="Pfam" id="PF02608">
    <property type="entry name" value="Bmp"/>
    <property type="match status" value="1"/>
</dbReference>
<keyword evidence="3" id="KW-1003">Cell membrane</keyword>
<evidence type="ECO:0000313" key="11">
    <source>
        <dbReference type="Proteomes" id="UP000318336"/>
    </source>
</evidence>
<keyword evidence="5" id="KW-0472">Membrane</keyword>
<dbReference type="InterPro" id="IPR050957">
    <property type="entry name" value="BMP_lipoprotein"/>
</dbReference>